<reference evidence="6 7" key="1">
    <citation type="journal article" date="2015" name="Genome Announc.">
        <title>Expanding the biotechnology potential of lactobacilli through comparative genomics of 213 strains and associated genera.</title>
        <authorList>
            <person name="Sun Z."/>
            <person name="Harris H.M."/>
            <person name="McCann A."/>
            <person name="Guo C."/>
            <person name="Argimon S."/>
            <person name="Zhang W."/>
            <person name="Yang X."/>
            <person name="Jeffery I.B."/>
            <person name="Cooney J.C."/>
            <person name="Kagawa T.F."/>
            <person name="Liu W."/>
            <person name="Song Y."/>
            <person name="Salvetti E."/>
            <person name="Wrobel A."/>
            <person name="Rasinkangas P."/>
            <person name="Parkhill J."/>
            <person name="Rea M.C."/>
            <person name="O'Sullivan O."/>
            <person name="Ritari J."/>
            <person name="Douillard F.P."/>
            <person name="Paul Ross R."/>
            <person name="Yang R."/>
            <person name="Briner A.E."/>
            <person name="Felis G.E."/>
            <person name="de Vos W.M."/>
            <person name="Barrangou R."/>
            <person name="Klaenhammer T.R."/>
            <person name="Caufield P.W."/>
            <person name="Cui Y."/>
            <person name="Zhang H."/>
            <person name="O'Toole P.W."/>
        </authorList>
    </citation>
    <scope>NUCLEOTIDE SEQUENCE [LARGE SCALE GENOMIC DNA]</scope>
    <source>
        <strain evidence="6 7">DSM 20452</strain>
    </source>
</reference>
<dbReference type="PATRIC" id="fig|1423772.3.peg.215"/>
<comment type="caution">
    <text evidence="6">The sequence shown here is derived from an EMBL/GenBank/DDBJ whole genome shotgun (WGS) entry which is preliminary data.</text>
</comment>
<evidence type="ECO:0000256" key="1">
    <source>
        <dbReference type="ARBA" id="ARBA00009798"/>
    </source>
</evidence>
<accession>A0A0R2BG13</accession>
<dbReference type="GO" id="GO:0006412">
    <property type="term" value="P:translation"/>
    <property type="evidence" value="ECO:0007669"/>
    <property type="project" value="UniProtKB-KW"/>
</dbReference>
<dbReference type="InterPro" id="IPR036754">
    <property type="entry name" value="YbaK/aa-tRNA-synt-asso_dom_sf"/>
</dbReference>
<comment type="similarity">
    <text evidence="1 4">Belongs to the prolyl-tRNA editing family. YbaK/EbsC subfamily.</text>
</comment>
<evidence type="ECO:0000256" key="2">
    <source>
        <dbReference type="ARBA" id="ARBA00022917"/>
    </source>
</evidence>
<keyword evidence="2 4" id="KW-0648">Protein biosynthesis</keyword>
<dbReference type="EC" id="4.2.-.-" evidence="4"/>
<dbReference type="EMBL" id="AYYN01000080">
    <property type="protein sequence ID" value="KRM75014.1"/>
    <property type="molecule type" value="Genomic_DNA"/>
</dbReference>
<dbReference type="PANTHER" id="PTHR30411">
    <property type="entry name" value="CYTOPLASMIC PROTEIN"/>
    <property type="match status" value="1"/>
</dbReference>
<dbReference type="InterPro" id="IPR004369">
    <property type="entry name" value="Prolyl-tRNA_editing_YbaK/EbsC"/>
</dbReference>
<dbReference type="PANTHER" id="PTHR30411:SF0">
    <property type="entry name" value="CYS-TRNA(PRO)_CYS-TRNA(CYS) DEACYLASE YBAK"/>
    <property type="match status" value="1"/>
</dbReference>
<dbReference type="AlphaFoldDB" id="A0A0R2BG13"/>
<dbReference type="GO" id="GO:0002161">
    <property type="term" value="F:aminoacyl-tRNA deacylase activity"/>
    <property type="evidence" value="ECO:0007669"/>
    <property type="project" value="InterPro"/>
</dbReference>
<organism evidence="6 7">
    <name type="scientific">Ligilactobacillus murinus DSM 20452 = NBRC 14221</name>
    <dbReference type="NCBI Taxonomy" id="1423772"/>
    <lineage>
        <taxon>Bacteria</taxon>
        <taxon>Bacillati</taxon>
        <taxon>Bacillota</taxon>
        <taxon>Bacilli</taxon>
        <taxon>Lactobacillales</taxon>
        <taxon>Lactobacillaceae</taxon>
        <taxon>Ligilactobacillus</taxon>
    </lineage>
</organism>
<feature type="domain" description="YbaK/aminoacyl-tRNA synthetase-associated" evidence="5">
    <location>
        <begin position="40"/>
        <end position="159"/>
    </location>
</feature>
<evidence type="ECO:0000256" key="3">
    <source>
        <dbReference type="ARBA" id="ARBA00023239"/>
    </source>
</evidence>
<name>A0A0R2BG13_9LACO</name>
<evidence type="ECO:0000313" key="7">
    <source>
        <dbReference type="Proteomes" id="UP000051612"/>
    </source>
</evidence>
<dbReference type="Pfam" id="PF04073">
    <property type="entry name" value="tRNA_edit"/>
    <property type="match status" value="1"/>
</dbReference>
<dbReference type="GO" id="GO:0016829">
    <property type="term" value="F:lyase activity"/>
    <property type="evidence" value="ECO:0007669"/>
    <property type="project" value="UniProtKB-KW"/>
</dbReference>
<dbReference type="Proteomes" id="UP000051612">
    <property type="component" value="Unassembled WGS sequence"/>
</dbReference>
<dbReference type="Gene3D" id="3.90.960.10">
    <property type="entry name" value="YbaK/aminoacyl-tRNA synthetase-associated domain"/>
    <property type="match status" value="1"/>
</dbReference>
<dbReference type="RefSeq" id="WP_056959038.1">
    <property type="nucleotide sequence ID" value="NZ_AYYN01000080.1"/>
</dbReference>
<evidence type="ECO:0000256" key="4">
    <source>
        <dbReference type="PIRNR" id="PIRNR006181"/>
    </source>
</evidence>
<keyword evidence="3 4" id="KW-0456">Lyase</keyword>
<evidence type="ECO:0000313" key="6">
    <source>
        <dbReference type="EMBL" id="KRM75014.1"/>
    </source>
</evidence>
<dbReference type="InterPro" id="IPR007214">
    <property type="entry name" value="YbaK/aa-tRNA-synth-assoc-dom"/>
</dbReference>
<gene>
    <name evidence="6" type="ORF">FC48_GL000192</name>
</gene>
<evidence type="ECO:0000259" key="5">
    <source>
        <dbReference type="Pfam" id="PF04073"/>
    </source>
</evidence>
<proteinExistence type="inferred from homology"/>
<sequence>MVKKAKKNKEKKTNDERILDQHHIEYEETSFEWLTRGQSALDEANAQGVDPKSILKTIVLQANKDPKDYVVVCLPLEYEIDLKLVAQELGKKQVHLADNKNLINITGYIHGANTPIGINVRKGFPIYFDERIKDQPLISVSAGKVGRSVRLKQTDLIDLVKGKYIKVEK</sequence>
<dbReference type="PIRSF" id="PIRSF006181">
    <property type="entry name" value="EbsC_YbaK"/>
    <property type="match status" value="1"/>
</dbReference>
<protein>
    <recommendedName>
        <fullName evidence="4">Cys-tRNA(Pro)/Cys-tRNA(Cys) deacylase</fullName>
        <ecNumber evidence="4">4.2.-.-</ecNumber>
    </recommendedName>
</protein>
<dbReference type="CDD" id="cd00002">
    <property type="entry name" value="YbaK_deacylase"/>
    <property type="match status" value="1"/>
</dbReference>
<dbReference type="SUPFAM" id="SSF55826">
    <property type="entry name" value="YbaK/ProRS associated domain"/>
    <property type="match status" value="1"/>
</dbReference>